<comment type="caution">
    <text evidence="3">The sequence shown here is derived from an EMBL/GenBank/DDBJ whole genome shotgun (WGS) entry which is preliminary data.</text>
</comment>
<sequence>MKKYFALLLALAALPLFQSCVSPGYYGSSYSSASSYGSSVGIISTSHSRWGYDPYYRSYYDYSLGQYYDLNRGRYYTSLPTRYNSPYYPSYYRRGSTLRCPNNLPYLSTRYTRPSVTFVSTGNSRWAYDPYRRCYYDNHTKRYYNTSSRSYYNSLPKRYSSPSYPRNHRSGSPVQLHSNLPYVSYRGHSSGSHDRSRDQRSNTNYRSQRSSSSNRYQAPSPNTRTYNRSAPTAPSYRTRSNVTNQPSIFQRGQTSRSSSARQSTRDQVAPQGRSRPTITPQTRTQVTPRQTVPSTRTQPQQRPQRREPAPSPKQQQTPQRRSPSASQGKRDSRSSGKAQSQQRSNGKREIY</sequence>
<feature type="compositionally biased region" description="Polar residues" evidence="1">
    <location>
        <begin position="160"/>
        <end position="178"/>
    </location>
</feature>
<feature type="region of interest" description="Disordered" evidence="1">
    <location>
        <begin position="156"/>
        <end position="351"/>
    </location>
</feature>
<feature type="compositionally biased region" description="Low complexity" evidence="1">
    <location>
        <begin position="275"/>
        <end position="302"/>
    </location>
</feature>
<feature type="chain" id="PRO_5038008451" evidence="2">
    <location>
        <begin position="19"/>
        <end position="351"/>
    </location>
</feature>
<feature type="compositionally biased region" description="Polar residues" evidence="1">
    <location>
        <begin position="219"/>
        <end position="248"/>
    </location>
</feature>
<reference evidence="3" key="2">
    <citation type="submission" date="2020-09" db="EMBL/GenBank/DDBJ databases">
        <authorList>
            <person name="Sun Q."/>
            <person name="Kim S."/>
        </authorList>
    </citation>
    <scope>NUCLEOTIDE SEQUENCE</scope>
    <source>
        <strain evidence="3">KCTC 12988</strain>
    </source>
</reference>
<feature type="compositionally biased region" description="Basic and acidic residues" evidence="1">
    <location>
        <begin position="191"/>
        <end position="200"/>
    </location>
</feature>
<keyword evidence="4" id="KW-1185">Reference proteome</keyword>
<gene>
    <name evidence="3" type="ORF">GCM10007100_22160</name>
</gene>
<proteinExistence type="predicted"/>
<dbReference type="EMBL" id="BMXI01000009">
    <property type="protein sequence ID" value="GHC55199.1"/>
    <property type="molecule type" value="Genomic_DNA"/>
</dbReference>
<feature type="compositionally biased region" description="Low complexity" evidence="1">
    <location>
        <begin position="201"/>
        <end position="217"/>
    </location>
</feature>
<evidence type="ECO:0000256" key="1">
    <source>
        <dbReference type="SAM" id="MobiDB-lite"/>
    </source>
</evidence>
<name>A0A918TSW4_9BACT</name>
<organism evidence="3 4">
    <name type="scientific">Roseibacillus persicicus</name>
    <dbReference type="NCBI Taxonomy" id="454148"/>
    <lineage>
        <taxon>Bacteria</taxon>
        <taxon>Pseudomonadati</taxon>
        <taxon>Verrucomicrobiota</taxon>
        <taxon>Verrucomicrobiia</taxon>
        <taxon>Verrucomicrobiales</taxon>
        <taxon>Verrucomicrobiaceae</taxon>
        <taxon>Roseibacillus</taxon>
    </lineage>
</organism>
<dbReference type="RefSeq" id="WP_189570026.1">
    <property type="nucleotide sequence ID" value="NZ_BMXI01000009.1"/>
</dbReference>
<feature type="compositionally biased region" description="Polar residues" evidence="1">
    <location>
        <begin position="335"/>
        <end position="344"/>
    </location>
</feature>
<dbReference type="AlphaFoldDB" id="A0A918TSW4"/>
<feature type="compositionally biased region" description="Low complexity" evidence="1">
    <location>
        <begin position="250"/>
        <end position="267"/>
    </location>
</feature>
<feature type="compositionally biased region" description="Polar residues" evidence="1">
    <location>
        <begin position="312"/>
        <end position="327"/>
    </location>
</feature>
<keyword evidence="2" id="KW-0732">Signal</keyword>
<dbReference type="Proteomes" id="UP000644507">
    <property type="component" value="Unassembled WGS sequence"/>
</dbReference>
<evidence type="ECO:0000313" key="4">
    <source>
        <dbReference type="Proteomes" id="UP000644507"/>
    </source>
</evidence>
<protein>
    <submittedName>
        <fullName evidence="3">Uncharacterized protein</fullName>
    </submittedName>
</protein>
<evidence type="ECO:0000256" key="2">
    <source>
        <dbReference type="SAM" id="SignalP"/>
    </source>
</evidence>
<evidence type="ECO:0000313" key="3">
    <source>
        <dbReference type="EMBL" id="GHC55199.1"/>
    </source>
</evidence>
<accession>A0A918TSW4</accession>
<feature type="signal peptide" evidence="2">
    <location>
        <begin position="1"/>
        <end position="18"/>
    </location>
</feature>
<dbReference type="PROSITE" id="PS51257">
    <property type="entry name" value="PROKAR_LIPOPROTEIN"/>
    <property type="match status" value="1"/>
</dbReference>
<reference evidence="3" key="1">
    <citation type="journal article" date="2014" name="Int. J. Syst. Evol. Microbiol.">
        <title>Complete genome sequence of Corynebacterium casei LMG S-19264T (=DSM 44701T), isolated from a smear-ripened cheese.</title>
        <authorList>
            <consortium name="US DOE Joint Genome Institute (JGI-PGF)"/>
            <person name="Walter F."/>
            <person name="Albersmeier A."/>
            <person name="Kalinowski J."/>
            <person name="Ruckert C."/>
        </authorList>
    </citation>
    <scope>NUCLEOTIDE SEQUENCE</scope>
    <source>
        <strain evidence="3">KCTC 12988</strain>
    </source>
</reference>